<keyword evidence="3" id="KW-1185">Reference proteome</keyword>
<dbReference type="EMBL" id="JAWHQM010000054">
    <property type="protein sequence ID" value="KAK5635547.1"/>
    <property type="molecule type" value="Genomic_DNA"/>
</dbReference>
<feature type="compositionally biased region" description="Basic and acidic residues" evidence="1">
    <location>
        <begin position="101"/>
        <end position="112"/>
    </location>
</feature>
<comment type="caution">
    <text evidence="2">The sequence shown here is derived from an EMBL/GenBank/DDBJ whole genome shotgun (WGS) entry which is preliminary data.</text>
</comment>
<accession>A0AAN7UTI8</accession>
<name>A0AAN7UTI8_9PEZI</name>
<protein>
    <submittedName>
        <fullName evidence="2">Uncharacterized protein</fullName>
    </submittedName>
</protein>
<sequence length="120" mass="13717">MDHEHRDSETPTRTNERLLPDRGFIPVGFEALPTAKLHYSQYLDTVATLILCKLYNIRNFCIATVLQRFGYNVRVSLLKSCLKVAYKGVCESARRAGANHEMARRNRSEAVEANRSQAFK</sequence>
<reference evidence="2 3" key="1">
    <citation type="submission" date="2023-10" db="EMBL/GenBank/DDBJ databases">
        <title>Draft genome sequence of Xylaria bambusicola isolate GMP-LS, the root and basal stem rot pathogen of sugarcane in Indonesia.</title>
        <authorList>
            <person name="Selvaraj P."/>
            <person name="Muralishankar V."/>
            <person name="Muruganantham S."/>
            <person name="Sp S."/>
            <person name="Haryani S."/>
            <person name="Lau K.J.X."/>
            <person name="Naqvi N.I."/>
        </authorList>
    </citation>
    <scope>NUCLEOTIDE SEQUENCE [LARGE SCALE GENOMIC DNA]</scope>
    <source>
        <strain evidence="2">GMP-LS</strain>
    </source>
</reference>
<evidence type="ECO:0000313" key="3">
    <source>
        <dbReference type="Proteomes" id="UP001305414"/>
    </source>
</evidence>
<gene>
    <name evidence="2" type="ORF">RRF57_011259</name>
</gene>
<proteinExistence type="predicted"/>
<evidence type="ECO:0000256" key="1">
    <source>
        <dbReference type="SAM" id="MobiDB-lite"/>
    </source>
</evidence>
<organism evidence="2 3">
    <name type="scientific">Xylaria bambusicola</name>
    <dbReference type="NCBI Taxonomy" id="326684"/>
    <lineage>
        <taxon>Eukaryota</taxon>
        <taxon>Fungi</taxon>
        <taxon>Dikarya</taxon>
        <taxon>Ascomycota</taxon>
        <taxon>Pezizomycotina</taxon>
        <taxon>Sordariomycetes</taxon>
        <taxon>Xylariomycetidae</taxon>
        <taxon>Xylariales</taxon>
        <taxon>Xylariaceae</taxon>
        <taxon>Xylaria</taxon>
    </lineage>
</organism>
<feature type="region of interest" description="Disordered" evidence="1">
    <location>
        <begin position="94"/>
        <end position="120"/>
    </location>
</feature>
<dbReference type="Proteomes" id="UP001305414">
    <property type="component" value="Unassembled WGS sequence"/>
</dbReference>
<dbReference type="AlphaFoldDB" id="A0AAN7UTI8"/>
<evidence type="ECO:0000313" key="2">
    <source>
        <dbReference type="EMBL" id="KAK5635547.1"/>
    </source>
</evidence>